<accession>A0AAE1LUY4</accession>
<feature type="region of interest" description="Disordered" evidence="1">
    <location>
        <begin position="273"/>
        <end position="294"/>
    </location>
</feature>
<feature type="compositionally biased region" description="Polar residues" evidence="1">
    <location>
        <begin position="234"/>
        <end position="249"/>
    </location>
</feature>
<feature type="region of interest" description="Disordered" evidence="1">
    <location>
        <begin position="225"/>
        <end position="249"/>
    </location>
</feature>
<evidence type="ECO:0000313" key="3">
    <source>
        <dbReference type="Proteomes" id="UP001219518"/>
    </source>
</evidence>
<sequence length="310" mass="33614">MWKKKKSAEIEPVPGASGLVKKKVLLNGVPAKPKDKYTASLETGKLISSLLSENGDRQYAERHSLLKSLLKMWSAGKEVVLLEKPEGVDNNAYRVQPCVAVIVGTAVETFTAGEIPGPERMELHNTLNRSISNIEIITLDSDDESSFVDTIHIKTENNDFISIETVNSCSNVADDGAQRLTELLEVMGGIGTGKDIDMPSHENTSLVLEDVSIISGTGANCDNDLVQQDDLPSHDNSVSPCLNNEGNTQDIQDDASLFEDDNDCDLSLLADSLEQQDKSEPLKPSGPSGASDLSESNLLCWCFPKKPTIR</sequence>
<organism evidence="2 3">
    <name type="scientific">Frankliniella fusca</name>
    <dbReference type="NCBI Taxonomy" id="407009"/>
    <lineage>
        <taxon>Eukaryota</taxon>
        <taxon>Metazoa</taxon>
        <taxon>Ecdysozoa</taxon>
        <taxon>Arthropoda</taxon>
        <taxon>Hexapoda</taxon>
        <taxon>Insecta</taxon>
        <taxon>Pterygota</taxon>
        <taxon>Neoptera</taxon>
        <taxon>Paraneoptera</taxon>
        <taxon>Thysanoptera</taxon>
        <taxon>Terebrantia</taxon>
        <taxon>Thripoidea</taxon>
        <taxon>Thripidae</taxon>
        <taxon>Frankliniella</taxon>
    </lineage>
</organism>
<reference evidence="2" key="1">
    <citation type="submission" date="2021-07" db="EMBL/GenBank/DDBJ databases">
        <authorList>
            <person name="Catto M.A."/>
            <person name="Jacobson A."/>
            <person name="Kennedy G."/>
            <person name="Labadie P."/>
            <person name="Hunt B.G."/>
            <person name="Srinivasan R."/>
        </authorList>
    </citation>
    <scope>NUCLEOTIDE SEQUENCE</scope>
    <source>
        <strain evidence="2">PL_HMW_Pooled</strain>
        <tissue evidence="2">Head</tissue>
    </source>
</reference>
<gene>
    <name evidence="2" type="ORF">KUF71_025542</name>
</gene>
<evidence type="ECO:0000313" key="2">
    <source>
        <dbReference type="EMBL" id="KAK3931282.1"/>
    </source>
</evidence>
<reference evidence="2" key="2">
    <citation type="journal article" date="2023" name="BMC Genomics">
        <title>Pest status, molecular evolution, and epigenetic factors derived from the genome assembly of Frankliniella fusca, a thysanopteran phytovirus vector.</title>
        <authorList>
            <person name="Catto M.A."/>
            <person name="Labadie P.E."/>
            <person name="Jacobson A.L."/>
            <person name="Kennedy G.G."/>
            <person name="Srinivasan R."/>
            <person name="Hunt B.G."/>
        </authorList>
    </citation>
    <scope>NUCLEOTIDE SEQUENCE</scope>
    <source>
        <strain evidence="2">PL_HMW_Pooled</strain>
    </source>
</reference>
<keyword evidence="3" id="KW-1185">Reference proteome</keyword>
<proteinExistence type="predicted"/>
<keyword evidence="2" id="KW-0808">Transferase</keyword>
<evidence type="ECO:0000256" key="1">
    <source>
        <dbReference type="SAM" id="MobiDB-lite"/>
    </source>
</evidence>
<protein>
    <submittedName>
        <fullName evidence="2">UDP-N-acetylglucosamine--N-acetylmuramyl-(Pentapeptide) pyrophosphoryl-undecaprenol N-acetylglucosamine transferase</fullName>
    </submittedName>
</protein>
<dbReference type="EMBL" id="JAHWGI010001421">
    <property type="protein sequence ID" value="KAK3931282.1"/>
    <property type="molecule type" value="Genomic_DNA"/>
</dbReference>
<name>A0AAE1LUY4_9NEOP</name>
<dbReference type="AlphaFoldDB" id="A0AAE1LUY4"/>
<comment type="caution">
    <text evidence="2">The sequence shown here is derived from an EMBL/GenBank/DDBJ whole genome shotgun (WGS) entry which is preliminary data.</text>
</comment>
<dbReference type="Proteomes" id="UP001219518">
    <property type="component" value="Unassembled WGS sequence"/>
</dbReference>
<dbReference type="GO" id="GO:0016740">
    <property type="term" value="F:transferase activity"/>
    <property type="evidence" value="ECO:0007669"/>
    <property type="project" value="UniProtKB-KW"/>
</dbReference>